<evidence type="ECO:0000256" key="7">
    <source>
        <dbReference type="ARBA" id="ARBA00049183"/>
    </source>
</evidence>
<dbReference type="GO" id="GO:0043842">
    <property type="term" value="F:Kdo transferase activity"/>
    <property type="evidence" value="ECO:0007669"/>
    <property type="project" value="UniProtKB-EC"/>
</dbReference>
<evidence type="ECO:0000256" key="2">
    <source>
        <dbReference type="ARBA" id="ARBA00004713"/>
    </source>
</evidence>
<keyword evidence="11" id="KW-1185">Reference proteome</keyword>
<evidence type="ECO:0000256" key="1">
    <source>
        <dbReference type="ARBA" id="ARBA00003394"/>
    </source>
</evidence>
<dbReference type="EMBL" id="FTOQ01000004">
    <property type="protein sequence ID" value="SIS84955.1"/>
    <property type="molecule type" value="Genomic_DNA"/>
</dbReference>
<evidence type="ECO:0000313" key="10">
    <source>
        <dbReference type="EMBL" id="SIS84955.1"/>
    </source>
</evidence>
<dbReference type="PANTHER" id="PTHR42755">
    <property type="entry name" value="3-DEOXY-MANNO-OCTULOSONATE CYTIDYLYLTRANSFERASE"/>
    <property type="match status" value="1"/>
</dbReference>
<organism evidence="10 11">
    <name type="scientific">Roseivivax lentus</name>
    <dbReference type="NCBI Taxonomy" id="633194"/>
    <lineage>
        <taxon>Bacteria</taxon>
        <taxon>Pseudomonadati</taxon>
        <taxon>Pseudomonadota</taxon>
        <taxon>Alphaproteobacteria</taxon>
        <taxon>Rhodobacterales</taxon>
        <taxon>Roseobacteraceae</taxon>
        <taxon>Roseivivax</taxon>
    </lineage>
</organism>
<dbReference type="SUPFAM" id="SSF53756">
    <property type="entry name" value="UDP-Glycosyltransferase/glycogen phosphorylase"/>
    <property type="match status" value="1"/>
</dbReference>
<evidence type="ECO:0000256" key="4">
    <source>
        <dbReference type="ARBA" id="ARBA00019077"/>
    </source>
</evidence>
<dbReference type="Gene3D" id="3.40.50.2000">
    <property type="entry name" value="Glycogen Phosphorylase B"/>
    <property type="match status" value="1"/>
</dbReference>
<dbReference type="InterPro" id="IPR038107">
    <property type="entry name" value="Glycos_transf_N_sf"/>
</dbReference>
<dbReference type="UniPathway" id="UPA00958"/>
<comment type="catalytic activity">
    <reaction evidence="7 8">
        <text>lipid IVA (E. coli) + CMP-3-deoxy-beta-D-manno-octulosonate = alpha-Kdo-(2-&gt;6)-lipid IVA (E. coli) + CMP + H(+)</text>
        <dbReference type="Rhea" id="RHEA:28066"/>
        <dbReference type="ChEBI" id="CHEBI:15378"/>
        <dbReference type="ChEBI" id="CHEBI:58603"/>
        <dbReference type="ChEBI" id="CHEBI:60364"/>
        <dbReference type="ChEBI" id="CHEBI:60377"/>
        <dbReference type="ChEBI" id="CHEBI:85987"/>
        <dbReference type="EC" id="2.4.99.12"/>
    </reaction>
</comment>
<comment type="function">
    <text evidence="1 8">Involved in lipopolysaccharide (LPS) biosynthesis. Catalyzes the transfer of 3-deoxy-D-manno-octulosonate (Kdo) residue(s) from CMP-Kdo to lipid IV(A), the tetraacyldisaccharide-1,4'-bisphosphate precursor of lipid A.</text>
</comment>
<name>A0A1N7MFP4_9RHOB</name>
<dbReference type="InterPro" id="IPR039901">
    <property type="entry name" value="Kdotransferase"/>
</dbReference>
<sequence>MAPLAPPPGHRAGSAMPVRIAGQAERGASAMARRPLALSAYLAMSRAPETRDRRPDWPERPRGWLLWLHAQTAADMAALWALAQRTLQQHPDLSILWTGHTPEAARHSAALPEDSLPAAAAFLAHWQPNLMIWTGHELRPALLEAAHEAQLPCLMINADEAAFTTPAPRWMPDTTPAALSRFDTIFCVSREAERKLRRQGVTEAQLVRAATLGAGAPPLDCPPELHEDVAAAVGGRPIWLAARLPSVEMRTIFDAHVAAGRLAPRLLLVVVPATSADADAAWAAADETDLRTCFWDAGDMPDDLTQVILCESPAELGLWYRVAPLAYLGGSLAAGQGDTDPLEAAALGSAILYGPNVGRHLATYSRLVEAGAARIVRDADSLGSAVLQVIAPDRAAAMAHAGWEVVTASAETEDRVIARISDLLDRRSARKEVR</sequence>
<keyword evidence="8" id="KW-1003">Cell membrane</keyword>
<dbReference type="GO" id="GO:0009245">
    <property type="term" value="P:lipid A biosynthetic process"/>
    <property type="evidence" value="ECO:0007669"/>
    <property type="project" value="TreeGrafter"/>
</dbReference>
<protein>
    <recommendedName>
        <fullName evidence="4 8">3-deoxy-D-manno-octulosonic acid transferase</fullName>
        <shortName evidence="8">Kdo transferase</shortName>
        <ecNumber evidence="3 8">2.4.99.12</ecNumber>
    </recommendedName>
    <alternativeName>
        <fullName evidence="6 8">Lipid IV(A) 3-deoxy-D-manno-octulosonic acid transferase</fullName>
    </alternativeName>
</protein>
<evidence type="ECO:0000259" key="9">
    <source>
        <dbReference type="Pfam" id="PF04413"/>
    </source>
</evidence>
<keyword evidence="8" id="KW-0448">Lipopolysaccharide biosynthesis</keyword>
<comment type="subcellular location">
    <subcellularLocation>
        <location evidence="8">Cell membrane</location>
    </subcellularLocation>
</comment>
<dbReference type="STRING" id="633194.SAMN05421759_104284"/>
<keyword evidence="5 8" id="KW-0808">Transferase</keyword>
<evidence type="ECO:0000256" key="6">
    <source>
        <dbReference type="ARBA" id="ARBA00031445"/>
    </source>
</evidence>
<accession>A0A1N7MFP4</accession>
<comment type="similarity">
    <text evidence="8">Belongs to the glycosyltransferase group 1 family.</text>
</comment>
<comment type="pathway">
    <text evidence="2 8">Bacterial outer membrane biogenesis; LPS core biosynthesis.</text>
</comment>
<dbReference type="EC" id="2.4.99.12" evidence="3 8"/>
<dbReference type="PANTHER" id="PTHR42755:SF1">
    <property type="entry name" value="3-DEOXY-D-MANNO-OCTULOSONIC ACID TRANSFERASE, MITOCHONDRIAL-RELATED"/>
    <property type="match status" value="1"/>
</dbReference>
<dbReference type="Pfam" id="PF04413">
    <property type="entry name" value="Glycos_transf_N"/>
    <property type="match status" value="1"/>
</dbReference>
<evidence type="ECO:0000256" key="8">
    <source>
        <dbReference type="RuleBase" id="RU365103"/>
    </source>
</evidence>
<feature type="domain" description="3-deoxy-D-manno-octulosonic-acid transferase N-terminal" evidence="9">
    <location>
        <begin position="61"/>
        <end position="205"/>
    </location>
</feature>
<dbReference type="Proteomes" id="UP000186684">
    <property type="component" value="Unassembled WGS sequence"/>
</dbReference>
<dbReference type="GO" id="GO:0009244">
    <property type="term" value="P:lipopolysaccharide core region biosynthetic process"/>
    <property type="evidence" value="ECO:0007669"/>
    <property type="project" value="UniProtKB-UniRule"/>
</dbReference>
<evidence type="ECO:0000256" key="5">
    <source>
        <dbReference type="ARBA" id="ARBA00022679"/>
    </source>
</evidence>
<dbReference type="InterPro" id="IPR007507">
    <property type="entry name" value="Glycos_transf_N"/>
</dbReference>
<evidence type="ECO:0000313" key="11">
    <source>
        <dbReference type="Proteomes" id="UP000186684"/>
    </source>
</evidence>
<gene>
    <name evidence="10" type="ORF">SAMN05421759_104284</name>
</gene>
<dbReference type="AlphaFoldDB" id="A0A1N7MFP4"/>
<proteinExistence type="inferred from homology"/>
<dbReference type="Gene3D" id="3.40.50.11720">
    <property type="entry name" value="3-Deoxy-D-manno-octulosonic-acid transferase, N-terminal domain"/>
    <property type="match status" value="1"/>
</dbReference>
<keyword evidence="8" id="KW-0472">Membrane</keyword>
<evidence type="ECO:0000256" key="3">
    <source>
        <dbReference type="ARBA" id="ARBA00012621"/>
    </source>
</evidence>
<dbReference type="GO" id="GO:0005886">
    <property type="term" value="C:plasma membrane"/>
    <property type="evidence" value="ECO:0007669"/>
    <property type="project" value="UniProtKB-SubCell"/>
</dbReference>
<reference evidence="11" key="1">
    <citation type="submission" date="2017-01" db="EMBL/GenBank/DDBJ databases">
        <authorList>
            <person name="Varghese N."/>
            <person name="Submissions S."/>
        </authorList>
    </citation>
    <scope>NUCLEOTIDE SEQUENCE [LARGE SCALE GENOMIC DNA]</scope>
    <source>
        <strain evidence="11">DSM 29430</strain>
    </source>
</reference>